<sequence length="159" mass="16582">MEPLGKATLGSDAAAALNTNNTMKNVDPGVRAHLDLHRALVAQERLHLHPVSHSFLAGRGTGARGQRAHKHTASIASLIRADERVDEGWSPVGAGPNGTPRSFAFPRGSEDHGRAGHSRGGSLGRVIGELVPPAVAEQDPASGRASPRIRSPQVGGTEH</sequence>
<proteinExistence type="predicted"/>
<dbReference type="HOGENOM" id="CLU_1661996_0_0_1"/>
<evidence type="ECO:0000256" key="1">
    <source>
        <dbReference type="SAM" id="MobiDB-lite"/>
    </source>
</evidence>
<dbReference type="EMBL" id="CAOJ01001311">
    <property type="protein sequence ID" value="CCO26989.1"/>
    <property type="molecule type" value="Genomic_DNA"/>
</dbReference>
<gene>
    <name evidence="2" type="ORF">BN14_01022</name>
</gene>
<accession>M5BJX1</accession>
<comment type="caution">
    <text evidence="2">The sequence shown here is derived from an EMBL/GenBank/DDBJ whole genome shotgun (WGS) entry which is preliminary data.</text>
</comment>
<protein>
    <submittedName>
        <fullName evidence="2">Uncharacterized protein</fullName>
    </submittedName>
</protein>
<organism evidence="2 3">
    <name type="scientific">Thanatephorus cucumeris (strain AG1-IB / isolate 7/3/14)</name>
    <name type="common">Lettuce bottom rot fungus</name>
    <name type="synonym">Rhizoctonia solani</name>
    <dbReference type="NCBI Taxonomy" id="1108050"/>
    <lineage>
        <taxon>Eukaryota</taxon>
        <taxon>Fungi</taxon>
        <taxon>Dikarya</taxon>
        <taxon>Basidiomycota</taxon>
        <taxon>Agaricomycotina</taxon>
        <taxon>Agaricomycetes</taxon>
        <taxon>Cantharellales</taxon>
        <taxon>Ceratobasidiaceae</taxon>
        <taxon>Rhizoctonia</taxon>
        <taxon>Rhizoctonia solani AG-1</taxon>
    </lineage>
</organism>
<evidence type="ECO:0000313" key="3">
    <source>
        <dbReference type="Proteomes" id="UP000012065"/>
    </source>
</evidence>
<feature type="region of interest" description="Disordered" evidence="1">
    <location>
        <begin position="87"/>
        <end position="159"/>
    </location>
</feature>
<evidence type="ECO:0000313" key="2">
    <source>
        <dbReference type="EMBL" id="CCO26989.1"/>
    </source>
</evidence>
<name>M5BJX1_THACB</name>
<dbReference type="AlphaFoldDB" id="M5BJX1"/>
<reference evidence="2 3" key="1">
    <citation type="journal article" date="2013" name="J. Biotechnol.">
        <title>Establishment and interpretation of the genome sequence of the phytopathogenic fungus Rhizoctonia solani AG1-IB isolate 7/3/14.</title>
        <authorList>
            <person name="Wibberg D.W."/>
            <person name="Jelonek L.J."/>
            <person name="Rupp O.R."/>
            <person name="Hennig M.H."/>
            <person name="Eikmeyer F.E."/>
            <person name="Goesmann A.G."/>
            <person name="Hartmann A.H."/>
            <person name="Borriss R.B."/>
            <person name="Grosch R.G."/>
            <person name="Puehler A.P."/>
            <person name="Schlueter A.S."/>
        </authorList>
    </citation>
    <scope>NUCLEOTIDE SEQUENCE [LARGE SCALE GENOMIC DNA]</scope>
    <source>
        <strain evidence="3">AG1-IB / isolate 7/3/14</strain>
    </source>
</reference>
<dbReference type="Proteomes" id="UP000012065">
    <property type="component" value="Unassembled WGS sequence"/>
</dbReference>